<proteinExistence type="predicted"/>
<dbReference type="AlphaFoldDB" id="A0A0E2E7Z8"/>
<evidence type="ECO:0000313" key="1">
    <source>
        <dbReference type="EMBL" id="EMB36166.1"/>
    </source>
</evidence>
<sequence>MELPLHDTELLYFISNPYGEFLQFVIARNDGKHKILARILAVGIKDIKTMGAEDLAVLHVSYGDVDYAYIEEENDLSILTIGGIDNYFTFDQINWEFTITAEKIFYEEKIIQDTNYSKGEYLSDYYLEGFFIGGKHIPKPGEWKEIKLFENVDD</sequence>
<dbReference type="EMBL" id="AGDV01000001">
    <property type="protein sequence ID" value="EMB36166.1"/>
    <property type="molecule type" value="Genomic_DNA"/>
</dbReference>
<dbReference type="HOGENOM" id="CLU_1703453_0_0_12"/>
<comment type="caution">
    <text evidence="1">The sequence shown here is derived from an EMBL/GenBank/DDBJ whole genome shotgun (WGS) entry which is preliminary data.</text>
</comment>
<dbReference type="PATRIC" id="fig|999432.5.peg.369"/>
<protein>
    <submittedName>
        <fullName evidence="1">Uncharacterized protein</fullName>
    </submittedName>
</protein>
<accession>A0A0E2E7Z8</accession>
<reference evidence="1" key="1">
    <citation type="submission" date="2012-01" db="EMBL/GenBank/DDBJ databases">
        <title>The Genome Sequence of Treponema denticola H-22.</title>
        <authorList>
            <consortium name="The Broad Institute Genome Sequencing Platform"/>
            <person name="Earl A."/>
            <person name="Ward D."/>
            <person name="Feldgarden M."/>
            <person name="Gevers D."/>
            <person name="Blanton J.M."/>
            <person name="Fenno C.J."/>
            <person name="Baranova O.V."/>
            <person name="Mathney J."/>
            <person name="Dewhirst F.E."/>
            <person name="Izard J."/>
            <person name="Young S.K."/>
            <person name="Zeng Q."/>
            <person name="Gargeya S."/>
            <person name="Fitzgerald M."/>
            <person name="Haas B."/>
            <person name="Abouelleil A."/>
            <person name="Alvarado L."/>
            <person name="Arachchi H.M."/>
            <person name="Berlin A."/>
            <person name="Chapman S.B."/>
            <person name="Gearin G."/>
            <person name="Goldberg J."/>
            <person name="Griggs A."/>
            <person name="Gujja S."/>
            <person name="Hansen M."/>
            <person name="Heiman D."/>
            <person name="Howarth C."/>
            <person name="Larimer J."/>
            <person name="Lui A."/>
            <person name="MacDonald P.J.P."/>
            <person name="McCowen C."/>
            <person name="Montmayeur A."/>
            <person name="Murphy C."/>
            <person name="Neiman D."/>
            <person name="Pearson M."/>
            <person name="Priest M."/>
            <person name="Roberts A."/>
            <person name="Saif S."/>
            <person name="Shea T."/>
            <person name="Sisk P."/>
            <person name="Stolte C."/>
            <person name="Sykes S."/>
            <person name="Wortman J."/>
            <person name="Nusbaum C."/>
            <person name="Birren B."/>
        </authorList>
    </citation>
    <scope>NUCLEOTIDE SEQUENCE [LARGE SCALE GENOMIC DNA]</scope>
    <source>
        <strain evidence="1">H-22</strain>
    </source>
</reference>
<name>A0A0E2E7Z8_TREDN</name>
<organism evidence="1">
    <name type="scientific">Treponema denticola H-22</name>
    <dbReference type="NCBI Taxonomy" id="999432"/>
    <lineage>
        <taxon>Bacteria</taxon>
        <taxon>Pseudomonadati</taxon>
        <taxon>Spirochaetota</taxon>
        <taxon>Spirochaetia</taxon>
        <taxon>Spirochaetales</taxon>
        <taxon>Treponemataceae</taxon>
        <taxon>Treponema</taxon>
    </lineage>
</organism>
<dbReference type="Proteomes" id="UP000011705">
    <property type="component" value="Chromosome"/>
</dbReference>
<gene>
    <name evidence="1" type="ORF">HMPREF9726_00358</name>
</gene>
<dbReference type="RefSeq" id="WP_002669107.1">
    <property type="nucleotide sequence ID" value="NZ_CM001795.1"/>
</dbReference>